<dbReference type="SUPFAM" id="SSF48452">
    <property type="entry name" value="TPR-like"/>
    <property type="match status" value="1"/>
</dbReference>
<keyword evidence="4" id="KW-1185">Reference proteome</keyword>
<gene>
    <name evidence="3" type="ORF">CPLU01_15787</name>
</gene>
<evidence type="ECO:0000259" key="2">
    <source>
        <dbReference type="Pfam" id="PF20516"/>
    </source>
</evidence>
<comment type="caution">
    <text evidence="3">The sequence shown here is derived from an EMBL/GenBank/DDBJ whole genome shotgun (WGS) entry which is preliminary data.</text>
</comment>
<feature type="region of interest" description="Disordered" evidence="1">
    <location>
        <begin position="678"/>
        <end position="702"/>
    </location>
</feature>
<dbReference type="InterPro" id="IPR011990">
    <property type="entry name" value="TPR-like_helical_dom_sf"/>
</dbReference>
<dbReference type="Pfam" id="PF20516">
    <property type="entry name" value="PDDEXK_12"/>
    <property type="match status" value="1"/>
</dbReference>
<feature type="domain" description="PD-(D/E)XK nuclease-like" evidence="2">
    <location>
        <begin position="384"/>
        <end position="660"/>
    </location>
</feature>
<protein>
    <recommendedName>
        <fullName evidence="2">PD-(D/E)XK nuclease-like domain-containing protein</fullName>
    </recommendedName>
</protein>
<dbReference type="EMBL" id="WIGO01000626">
    <property type="protein sequence ID" value="KAF6807510.1"/>
    <property type="molecule type" value="Genomic_DNA"/>
</dbReference>
<dbReference type="AlphaFoldDB" id="A0A8H6J7L9"/>
<reference evidence="3" key="1">
    <citation type="journal article" date="2020" name="Phytopathology">
        <title>Genome Sequence Resources of Colletotrichum truncatum, C. plurivorum, C. musicola, and C. sojae: Four Species Pathogenic to Soybean (Glycine max).</title>
        <authorList>
            <person name="Rogerio F."/>
            <person name="Boufleur T.R."/>
            <person name="Ciampi-Guillardi M."/>
            <person name="Sukno S.A."/>
            <person name="Thon M.R."/>
            <person name="Massola Junior N.S."/>
            <person name="Baroncelli R."/>
        </authorList>
    </citation>
    <scope>NUCLEOTIDE SEQUENCE</scope>
    <source>
        <strain evidence="3">LFN00145</strain>
    </source>
</reference>
<evidence type="ECO:0000313" key="3">
    <source>
        <dbReference type="EMBL" id="KAF6807510.1"/>
    </source>
</evidence>
<evidence type="ECO:0000313" key="4">
    <source>
        <dbReference type="Proteomes" id="UP000654918"/>
    </source>
</evidence>
<proteinExistence type="predicted"/>
<feature type="region of interest" description="Disordered" evidence="1">
    <location>
        <begin position="159"/>
        <end position="271"/>
    </location>
</feature>
<organism evidence="3 4">
    <name type="scientific">Colletotrichum plurivorum</name>
    <dbReference type="NCBI Taxonomy" id="2175906"/>
    <lineage>
        <taxon>Eukaryota</taxon>
        <taxon>Fungi</taxon>
        <taxon>Dikarya</taxon>
        <taxon>Ascomycota</taxon>
        <taxon>Pezizomycotina</taxon>
        <taxon>Sordariomycetes</taxon>
        <taxon>Hypocreomycetidae</taxon>
        <taxon>Glomerellales</taxon>
        <taxon>Glomerellaceae</taxon>
        <taxon>Colletotrichum</taxon>
        <taxon>Colletotrichum orchidearum species complex</taxon>
    </lineage>
</organism>
<dbReference type="Proteomes" id="UP000654918">
    <property type="component" value="Unassembled WGS sequence"/>
</dbReference>
<accession>A0A8H6J7L9</accession>
<feature type="compositionally biased region" description="Acidic residues" evidence="1">
    <location>
        <begin position="185"/>
        <end position="195"/>
    </location>
</feature>
<feature type="compositionally biased region" description="Basic and acidic residues" evidence="1">
    <location>
        <begin position="678"/>
        <end position="687"/>
    </location>
</feature>
<evidence type="ECO:0000256" key="1">
    <source>
        <dbReference type="SAM" id="MobiDB-lite"/>
    </source>
</evidence>
<sequence length="702" mass="78594">MAGGYYKKAIDLDEDTPGLTAVDLIYHSNRAAAFSTQSKHTEVAVDAGIAVTADPRYTKSRAMKRGYETARKMVEDRKKLVRRARPRGRHGNRNNTITEGTSIHRSGIARCNGPILYLLPLHHLHHLHPTALRSSLRPHRDEMHADVITAWLSEITEDQHSCPYPPPANSHARRRKRKREADRDSNDDDENDDDNAIAMTSPSPSKRQMLPSSPDLEYDPDPRNVRQPAPCAQSPFKRPRAATTVQDMSRDPERPSRPSQPLPPPSSHYTTVLTNASTINYSTIPSEVRSAGSRSSSPSKAVNPKMLRDLHKEVVFTEGELRKSILPDDGKRLWARLQPKAVRRYAIFPRQIKDDIIRLVGDGDDDEIPDTQFGDIHNGGPGQDCCTRDAHLAILEQVKIILRESQQCSTFFSHESAWNVQVHYPVMTLAIPSARSLQPGPVGIETITTATIAPPFQPLFKWSESLQINSSTSQSRTQPPAPATPRAKNLTLQKLVDFALVLRTDYLDPEHDNLYARVDALRVAQPAGQLTISPSNAGKLTYFPVAVAIETKTGMGNTAEGHLQLGAWAASWHRRMFLLARNYNGIVGSEDVSSGRAKRLTTLPLIFVNGAEWQLYLAIDESSSIQIHGPSSIGNTRSVEGMYILLSCLHELAQWVEEDFKQWFADYVDYCWEKNREMPHPKPRETPSRPPPARPEDRGSRR</sequence>
<name>A0A8H6J7L9_9PEZI</name>
<dbReference type="InterPro" id="IPR046797">
    <property type="entry name" value="PDDEXK_12"/>
</dbReference>